<sequence length="511" mass="60081">MPSIKEEFKWAIPLTEEETKDIWENAVLTVDTNVLLDLYRYHKETRNSILNSLRLFEGRLWLSHQVATEFFRNRNKVISESEKQFENSKDSILNIISSKFSTIVSEMKGIRTIPKILKQELEIALQESQHKLADKINQLEWEKITYSENDDILEAILQLFGSDDCLGEPFPENELSDICEEAKRRIDNEIPPGYKDKSKENDREYGDFFLWEQILRHGVKVKKPLILITSERKEDWWEKISSRQVVGLRSELRKEAWERLKQPVLVLQTQRFIELAAQEKENQLPNQSLAEVVKEITQLHSDRENREQVEKLNWIFSNQEIDQFNFDNNRINRREKNNKNNLIYDVEQEILYSDEYSNIGYLICTVSRPTTRFTVSGRLKPHLRSIPKITVKLIDAPNDVYINPYARTGTLYDFNIHMNLGMNELIPPGRYVFKYFAYSTDTYSYDDIEEKVVDCPECGAPYLTRPNICTECEYESERDCVRCGAEILPSELEFAPLCGYCAYQRNKSLDD</sequence>
<dbReference type="Proteomes" id="UP000193466">
    <property type="component" value="Unassembled WGS sequence"/>
</dbReference>
<dbReference type="Pfam" id="PF18476">
    <property type="entry name" value="PIN_8"/>
    <property type="match status" value="1"/>
</dbReference>
<protein>
    <recommendedName>
        <fullName evidence="1">PIN like domain-containing protein</fullName>
    </recommendedName>
</protein>
<dbReference type="RefSeq" id="WP_085362591.1">
    <property type="nucleotide sequence ID" value="NZ_LT906434.1"/>
</dbReference>
<evidence type="ECO:0000259" key="1">
    <source>
        <dbReference type="Pfam" id="PF18476"/>
    </source>
</evidence>
<gene>
    <name evidence="2" type="ORF">BWD10_00795</name>
    <name evidence="3" type="ORF">SAMEA4504057_01416</name>
</gene>
<proteinExistence type="predicted"/>
<name>A0AB38DRS0_9NEIS</name>
<keyword evidence="4" id="KW-1185">Reference proteome</keyword>
<evidence type="ECO:0000313" key="2">
    <source>
        <dbReference type="EMBL" id="OSI11539.1"/>
    </source>
</evidence>
<evidence type="ECO:0000313" key="3">
    <source>
        <dbReference type="EMBL" id="SNU79910.1"/>
    </source>
</evidence>
<dbReference type="InterPro" id="IPR041578">
    <property type="entry name" value="PIN_8"/>
</dbReference>
<dbReference type="KEGG" id="nzo:SAMEA4504057_1416"/>
<reference evidence="2 4" key="1">
    <citation type="submission" date="2017-01" db="EMBL/GenBank/DDBJ databases">
        <authorList>
            <person name="Wolfgang W.J."/>
            <person name="Cole J."/>
            <person name="Wroblewski D."/>
            <person name="Mcginnis J."/>
            <person name="Musser K.A."/>
        </authorList>
    </citation>
    <scope>NUCLEOTIDE SEQUENCE [LARGE SCALE GENOMIC DNA]</scope>
    <source>
        <strain evidence="2 4">DSM 21643</strain>
    </source>
</reference>
<organism evidence="3 5">
    <name type="scientific">Neisseria zoodegmatis</name>
    <dbReference type="NCBI Taxonomy" id="326523"/>
    <lineage>
        <taxon>Bacteria</taxon>
        <taxon>Pseudomonadati</taxon>
        <taxon>Pseudomonadota</taxon>
        <taxon>Betaproteobacteria</taxon>
        <taxon>Neisseriales</taxon>
        <taxon>Neisseriaceae</taxon>
        <taxon>Neisseria</taxon>
    </lineage>
</organism>
<accession>A0AB38DRS0</accession>
<dbReference type="EMBL" id="MTBM01000001">
    <property type="protein sequence ID" value="OSI11539.1"/>
    <property type="molecule type" value="Genomic_DNA"/>
</dbReference>
<evidence type="ECO:0000313" key="4">
    <source>
        <dbReference type="Proteomes" id="UP000193466"/>
    </source>
</evidence>
<dbReference type="AlphaFoldDB" id="A0AB38DRS0"/>
<dbReference type="EMBL" id="LT906434">
    <property type="protein sequence ID" value="SNU79910.1"/>
    <property type="molecule type" value="Genomic_DNA"/>
</dbReference>
<reference evidence="3 5" key="2">
    <citation type="submission" date="2017-06" db="EMBL/GenBank/DDBJ databases">
        <authorList>
            <consortium name="Pathogen Informatics"/>
        </authorList>
    </citation>
    <scope>NUCLEOTIDE SEQUENCE [LARGE SCALE GENOMIC DNA]</scope>
    <source>
        <strain evidence="3 5">NCTC12230</strain>
    </source>
</reference>
<feature type="domain" description="PIN like" evidence="1">
    <location>
        <begin position="29"/>
        <end position="251"/>
    </location>
</feature>
<dbReference type="Proteomes" id="UP000215033">
    <property type="component" value="Chromosome 1"/>
</dbReference>
<evidence type="ECO:0000313" key="5">
    <source>
        <dbReference type="Proteomes" id="UP000215033"/>
    </source>
</evidence>